<reference evidence="1 2" key="1">
    <citation type="journal article" date="2022" name="Plant J.">
        <title>Chromosome-level genome of Camellia lanceoleosa provides a valuable resource for understanding genome evolution and self-incompatibility.</title>
        <authorList>
            <person name="Gong W."/>
            <person name="Xiao S."/>
            <person name="Wang L."/>
            <person name="Liao Z."/>
            <person name="Chang Y."/>
            <person name="Mo W."/>
            <person name="Hu G."/>
            <person name="Li W."/>
            <person name="Zhao G."/>
            <person name="Zhu H."/>
            <person name="Hu X."/>
            <person name="Ji K."/>
            <person name="Xiang X."/>
            <person name="Song Q."/>
            <person name="Yuan D."/>
            <person name="Jin S."/>
            <person name="Zhang L."/>
        </authorList>
    </citation>
    <scope>NUCLEOTIDE SEQUENCE [LARGE SCALE GENOMIC DNA]</scope>
    <source>
        <strain evidence="1">SQ_2022a</strain>
    </source>
</reference>
<evidence type="ECO:0000313" key="2">
    <source>
        <dbReference type="Proteomes" id="UP001060215"/>
    </source>
</evidence>
<accession>A0ACC0GXC6</accession>
<evidence type="ECO:0000313" key="1">
    <source>
        <dbReference type="EMBL" id="KAI8005669.1"/>
    </source>
</evidence>
<comment type="caution">
    <text evidence="1">The sequence shown here is derived from an EMBL/GenBank/DDBJ whole genome shotgun (WGS) entry which is preliminary data.</text>
</comment>
<sequence length="2013" mass="225525">MNSTKNSGRGFLVPPENDVEIRGPWMPVTPGKPILARSNGIPVERHGNHHQLGKANWHELVGFAGRNLRQKMNYYGAGQNFNLAGLMGENGSSYNLNVPQAEKGGFSHQNGISYDLGVAQAEQGGFRRQNGISYKLGVPQANKGGFSHQNESSYNLGVPQPEKGGFTHHNGSSYSLAVSGVPRAEQGSFSHNVGFYTQTIGTDSAVWNNNPLAELLDIKNAESVDSANGMSNKCMDEENTPTILNSYSQVDSSWTEGNFTSLLLGCEDHTPGSNQLINSDRSTRRANDGFPVPLWPNYNLNLPPRSEADATSRMNNSFPFAPVTPDHTKQFENHRHSEMLSFSVDESSSQEKDMTENILTSIGREAIENRCDEMLQNIVDSSSAAVSISLKEKKNSELEGHRGIDVNETPKKTPKRRKHRPKVIVEGKPKRTPKPTTPNNIDSKENPTGKRKYVRKKSLEATLTQQIDATNEATVSTFEPREKSCRKVLNFDTENVKKGESQGNNLRVEIHQENQSASNLDSQSTELYTGINSIIGGSTCNLTHFINQMPEERISLPQGHAPSVPPAAVKYNTLNDIARRANMRDLSPYPKSDKNGYSQGHPHLQEDLKMNNFQANNTHKNLEQIKQMTWLIQSTPQMVERHVANSDEKRGSKWEYHHANEQAGPSAENRMGSPFLCQEMYQVDDRNSNGSIFGTGCSETHKKRRIENGFHTAVCSKPCVAVVKDDLRAATEGRNSIYTNNYASQINARNTDGDKTSNSKKPKNGVNGTCGDFHFHSITDEHNMQKQRAASELLSNTERIADKRFSRSTQALNITSPTAMVNLNLPSSTWPKIHTSGFEQAMETLLANMSVKRQDMAPTSANPVSSGANKVLLQEHKDASHGNQQYSTKARGKPEKQKHTVTIDEITCRLQGLNITGRSKETDGQEENALVPYKGGGTMVPFDPIKKRKQRPKVDLDPETNRIWKLLMEKEGNEGTEVEDKDKEKWWEEERKVFRGRADSFIARMHLVQGDRRFSQWKGSVVDSVIGVFLTQNVSDHLSSSAFMSLAARFPLQSTTIDQTWYQSGTSIMTEEPEIQMLDPSGSMKFYEKIVRQPVYSQASVTYHESSEHRTNYSISGTRRTSLAIEHKGIATEKGSSSHNNFDSFGLQINGEIQSCSGSNSEAEDSTCWEKCNKNHGPPTSLLDMGRTASFQVLHSPVTGNSCFDDRSTHWHWQSENVDHNQQIPRFEIFNNLKNSSTLTQPINSYISHLQGPIVPPGHFQLHMTPDLASQEVDRFGTLREESMFSLPSTASGMSKGKGEDYMSRRVGHTAERISKPIIQQNGVPIIQAPTTGSHAFLSRHPTHQESSLQSGPCTGNDQLPHNTRQQDRFGTFQLESTLIKEPIRHNEAFVMRQSGTRHQVPNDPKCTRQAFDGVEERITVVDKQKFLENKAVVANAKEQEQSCFSGEVTTGMSVNMSNAKKGKVEDEKRKSFDWDCLRKQAQPNGRRKERNKNTMDSLDYEAIRCADVNEISNSIRERGMNNLLAERMKDFLNRMVREHGSIDLEWLRDVPPDKAKDYLLSIRGLGLKSVECVRLLTLHHLAFPVDTNVGRIAVRLGWVPLQPLPESLQLHLLELYPMLETIQKYLWPRLCKLDQRTLYELHYQMITFGKVFCTKSKPNCNACPMRGECRHFASAFASARLALPGPEEKSIVSSTMPIATDKGPPVAIKLMPLPPAGSVEPKEMQSVVSKYEPIVEEPTTPEPETTVVTESDIEDAFYEDPDDIPTIKLNIEQFTQNLQNYMQENMELHVGDMSKALVALNPEAASIPIPKLKNVSRLRTEHQVYELPDSHPLLKGLDKREPDDPSPYLLAIWTPGETANSVQPPEGRCGSQESGKLCNEQTCFSCSSVREANSLTVRGTLLIPCRTAMRGSFPLNGTYFQVNEMFADHESSLNPIDVPRAWIWNLPRRTVYFGTSVSSIFKGLQTEEIQYCFWRGFVCVRGFDHKTRAPRPLMARLHFPASKLTKTKNEDK</sequence>
<name>A0ACC0GXC6_9ERIC</name>
<gene>
    <name evidence="1" type="ORF">LOK49_LG07G01449</name>
</gene>
<dbReference type="EMBL" id="CM045764">
    <property type="protein sequence ID" value="KAI8005669.1"/>
    <property type="molecule type" value="Genomic_DNA"/>
</dbReference>
<proteinExistence type="predicted"/>
<organism evidence="1 2">
    <name type="scientific">Camellia lanceoleosa</name>
    <dbReference type="NCBI Taxonomy" id="1840588"/>
    <lineage>
        <taxon>Eukaryota</taxon>
        <taxon>Viridiplantae</taxon>
        <taxon>Streptophyta</taxon>
        <taxon>Embryophyta</taxon>
        <taxon>Tracheophyta</taxon>
        <taxon>Spermatophyta</taxon>
        <taxon>Magnoliopsida</taxon>
        <taxon>eudicotyledons</taxon>
        <taxon>Gunneridae</taxon>
        <taxon>Pentapetalae</taxon>
        <taxon>asterids</taxon>
        <taxon>Ericales</taxon>
        <taxon>Theaceae</taxon>
        <taxon>Camellia</taxon>
    </lineage>
</organism>
<protein>
    <submittedName>
        <fullName evidence="1">Transcriptional activator DEMETER</fullName>
    </submittedName>
</protein>
<dbReference type="Proteomes" id="UP001060215">
    <property type="component" value="Chromosome 7"/>
</dbReference>
<keyword evidence="2" id="KW-1185">Reference proteome</keyword>